<evidence type="ECO:0008006" key="5">
    <source>
        <dbReference type="Google" id="ProtNLM"/>
    </source>
</evidence>
<feature type="transmembrane region" description="Helical" evidence="2">
    <location>
        <begin position="45"/>
        <end position="66"/>
    </location>
</feature>
<dbReference type="EMBL" id="JACFSA010000002">
    <property type="protein sequence ID" value="MBI0144115.1"/>
    <property type="molecule type" value="Genomic_DNA"/>
</dbReference>
<accession>A0ABS0R0D4</accession>
<comment type="caution">
    <text evidence="3">The sequence shown here is derived from an EMBL/GenBank/DDBJ whole genome shotgun (WGS) entry which is preliminary data.</text>
</comment>
<evidence type="ECO:0000256" key="1">
    <source>
        <dbReference type="SAM" id="MobiDB-lite"/>
    </source>
</evidence>
<organism evidence="3 4">
    <name type="scientific">Bifidobacterium choladohabitans</name>
    <dbReference type="NCBI Taxonomy" id="2750947"/>
    <lineage>
        <taxon>Bacteria</taxon>
        <taxon>Bacillati</taxon>
        <taxon>Actinomycetota</taxon>
        <taxon>Actinomycetes</taxon>
        <taxon>Bifidobacteriales</taxon>
        <taxon>Bifidobacteriaceae</taxon>
        <taxon>Bifidobacterium</taxon>
    </lineage>
</organism>
<sequence>MADHDGEGAEDLENVSDPVGGEVSAPVAIVPEGGGAPSGGRRPRWLLPVVVTVVVVAVVVAGLVGWRVVENRRHDAALDSCSRAVKTLKGKTGPDRLAGYRQAAGIKTDQVKDAKTVVAMARSVKDAEGIRQRTIRCKASMSTGDLNAAAGQARKIDGKYAAVDRAAKAVTASRDAKTLEDAKAALDAKKEEASRLLADSDGKLADNATRDGLQQAIDQAGQAKGDKAKAYRDAADALQAAIDQVNASMQAKSQADQQAAAQAQAQAAQQASQRSGSPQRKSATSSNRRKGYTQSRPTTGQHGGGGGGSAPSTQHSGGFNLQDYPNLWNQLQQGHEGPAIDNQGNCIADCYGWTGSN</sequence>
<gene>
    <name evidence="3" type="ORF">H3U98_04885</name>
</gene>
<keyword evidence="4" id="KW-1185">Reference proteome</keyword>
<keyword evidence="2" id="KW-0812">Transmembrane</keyword>
<proteinExistence type="predicted"/>
<keyword evidence="2" id="KW-0472">Membrane</keyword>
<feature type="region of interest" description="Disordered" evidence="1">
    <location>
        <begin position="256"/>
        <end position="324"/>
    </location>
</feature>
<feature type="compositionally biased region" description="Polar residues" evidence="1">
    <location>
        <begin position="280"/>
        <end position="300"/>
    </location>
</feature>
<feature type="compositionally biased region" description="Low complexity" evidence="1">
    <location>
        <begin position="256"/>
        <end position="279"/>
    </location>
</feature>
<evidence type="ECO:0000313" key="3">
    <source>
        <dbReference type="EMBL" id="MBI0144115.1"/>
    </source>
</evidence>
<name>A0ABS0R0D4_9BIFI</name>
<reference evidence="3 4" key="1">
    <citation type="submission" date="2020-07" db="EMBL/GenBank/DDBJ databases">
        <title>Isolated bacteria genomes of Apis mellifera.</title>
        <authorList>
            <person name="Wu J."/>
            <person name="Zheng H."/>
        </authorList>
    </citation>
    <scope>NUCLEOTIDE SEQUENCE [LARGE SCALE GENOMIC DNA]</scope>
    <source>
        <strain evidence="3 4">W8116</strain>
    </source>
</reference>
<dbReference type="Proteomes" id="UP000700855">
    <property type="component" value="Unassembled WGS sequence"/>
</dbReference>
<feature type="compositionally biased region" description="Polar residues" evidence="1">
    <location>
        <begin position="310"/>
        <end position="319"/>
    </location>
</feature>
<protein>
    <recommendedName>
        <fullName evidence="5">Colicin transporter</fullName>
    </recommendedName>
</protein>
<keyword evidence="2" id="KW-1133">Transmembrane helix</keyword>
<feature type="region of interest" description="Disordered" evidence="1">
    <location>
        <begin position="1"/>
        <end position="21"/>
    </location>
</feature>
<evidence type="ECO:0000313" key="4">
    <source>
        <dbReference type="Proteomes" id="UP000700855"/>
    </source>
</evidence>
<evidence type="ECO:0000256" key="2">
    <source>
        <dbReference type="SAM" id="Phobius"/>
    </source>
</evidence>
<dbReference type="RefSeq" id="WP_198206033.1">
    <property type="nucleotide sequence ID" value="NZ_JACFSA010000002.1"/>
</dbReference>